<protein>
    <submittedName>
        <fullName evidence="3">Type 2 lantipeptide synthetase LanM</fullName>
    </submittedName>
</protein>
<sequence>MDPLDNILFSNERIKINKQPSKHLQFDKNIEYIYQRNTGLREKSVKDILQFESLESIKLIYSDFINKSDYKLNTYRKIQKEISEQIFNANNNSNILFSAFLSKISLYLKQQIISSLKYQNLKIIISNEEIFFEKIQKQFEKQMYKLSYRTLVLDYNFQKEKGTLKGNTEKKRISHYNQILLNDPTFIIQLFNRFPCLLRIISNEIRKLKKFILELLHRFKKDYKVVTIKLLSKQQQNIKYIDFGLGDTHCDGRRTTKIVLEKDIIIYKPRNASPDFFYAEMIKLWNQKGTKYNVKFVNGVYRESYSWFEYIEYKKCTDYQQLKDFYRRLGIQLAFLYALSATDFHFENIIAQGEYPILIDLECLFQIPNAYKIEKNNDAQSIVEHKIATSVYAVGLLPTSLGENNIDISGIGSTNKIKSIRKVPQINTHTMQIEQKIIELETKNKNKPILLDKPIETYKYTKYLLCGFKMGYMHIKENQSELLRLIEKYKMKLQVRYLLKGTVDYTSILNLSVHPRLLHNYIDRELYLAKMCALFNTKTIFNKEIACDEYKSLINGDIPYYSNKITSKHLINSKRNTFKNYFAKTPYDFVKQKIECFSTNDLEIQMDIIKGAMKLNTPLQTTTTFSQIIFDKLYKVPKNEYLKEKAIEIVQHLKKRAVIGCDSQNVSWINTSIIDGKFHLSSMNDSLYDGLSGISLMYLSLWKITKENDYLATAEKIVFDIMSRIDSTKKDIPIGAFTGVSSILYTVLNFYALTDKAVYALYAKKLVFMIRNKLPKDSFLDVISGIAGTLIVLIRYYELTRELEILELAKKCGDLIINKAIKVSSQEVGWITIDKKPLSGFSHGNAGIIFALHLLNKHINSKKIKDIINKGLRFEVNNKYRSRWNDLRTSKPGSDIGAWCHGSAGILLSRLELQSSDDNYIINQSKIDIDHAIFNIKQFGFGKEQNLCHGDIGNALIMLKYAEHTQEEKWNVMLQDYFSKVIPSYILELQNNIKPMGLMTGLAGVVYGLLLFYDLRLPNVLTLELGKTTYK</sequence>
<proteinExistence type="predicted"/>
<dbReference type="AlphaFoldDB" id="A0ABD6SQK5"/>
<evidence type="ECO:0000313" key="4">
    <source>
        <dbReference type="Proteomes" id="UP000220502"/>
    </source>
</evidence>
<feature type="binding site" evidence="1">
    <location>
        <position position="900"/>
    </location>
    <ligand>
        <name>Zn(2+)</name>
        <dbReference type="ChEBI" id="CHEBI:29105"/>
    </ligand>
</feature>
<reference evidence="3 4" key="1">
    <citation type="submission" date="2017-09" db="EMBL/GenBank/DDBJ databases">
        <title>Large-scale bioinformatics analysis of Bacillus genomes uncovers conserved roles of natural products in bacterial physiology.</title>
        <authorList>
            <consortium name="Agbiome Team Llc"/>
            <person name="Bleich R.M."/>
            <person name="Kirk G.J."/>
            <person name="Santa Maria K.C."/>
            <person name="Allen S.E."/>
            <person name="Farag S."/>
            <person name="Shank E.A."/>
            <person name="Bowers A."/>
        </authorList>
    </citation>
    <scope>NUCLEOTIDE SEQUENCE [LARGE SCALE GENOMIC DNA]</scope>
    <source>
        <strain evidence="3 4">AFS007900</strain>
    </source>
</reference>
<dbReference type="InterPro" id="IPR017146">
    <property type="entry name" value="Lanti_2_LanM"/>
</dbReference>
<organism evidence="3 4">
    <name type="scientific">Bacillus thuringiensis</name>
    <dbReference type="NCBI Taxonomy" id="1428"/>
    <lineage>
        <taxon>Bacteria</taxon>
        <taxon>Bacillati</taxon>
        <taxon>Bacillota</taxon>
        <taxon>Bacilli</taxon>
        <taxon>Bacillales</taxon>
        <taxon>Bacillaceae</taxon>
        <taxon>Bacillus</taxon>
        <taxon>Bacillus cereus group</taxon>
    </lineage>
</organism>
<dbReference type="PIRSF" id="PIRSF037228">
    <property type="entry name" value="Lant_mod_RumM"/>
    <property type="match status" value="1"/>
</dbReference>
<evidence type="ECO:0000313" key="3">
    <source>
        <dbReference type="EMBL" id="PEX45930.1"/>
    </source>
</evidence>
<dbReference type="EMBL" id="NTXF01000036">
    <property type="protein sequence ID" value="PEX45930.1"/>
    <property type="molecule type" value="Genomic_DNA"/>
</dbReference>
<dbReference type="SMART" id="SM01260">
    <property type="entry name" value="LANC_like"/>
    <property type="match status" value="1"/>
</dbReference>
<dbReference type="NCBIfam" id="TIGR03897">
    <property type="entry name" value="lanti_2_LanM"/>
    <property type="match status" value="1"/>
</dbReference>
<keyword evidence="1" id="KW-0479">Metal-binding</keyword>
<comment type="caution">
    <text evidence="3">The sequence shown here is derived from an EMBL/GenBank/DDBJ whole genome shotgun (WGS) entry which is preliminary data.</text>
</comment>
<dbReference type="SUPFAM" id="SSF158745">
    <property type="entry name" value="LanC-like"/>
    <property type="match status" value="1"/>
</dbReference>
<dbReference type="PANTHER" id="PTHR12736">
    <property type="entry name" value="LANC-LIKE PROTEIN"/>
    <property type="match status" value="1"/>
</dbReference>
<dbReference type="InterPro" id="IPR007822">
    <property type="entry name" value="LANC-like"/>
</dbReference>
<dbReference type="PRINTS" id="PR01950">
    <property type="entry name" value="LANCSUPER"/>
</dbReference>
<dbReference type="Proteomes" id="UP000220502">
    <property type="component" value="Unassembled WGS sequence"/>
</dbReference>
<dbReference type="Pfam" id="PF13575">
    <property type="entry name" value="DUF4135"/>
    <property type="match status" value="1"/>
</dbReference>
<name>A0ABD6SQK5_BACTU</name>
<keyword evidence="1" id="KW-0862">Zinc</keyword>
<dbReference type="PRINTS" id="PR01955">
    <property type="entry name" value="LANCFRANKIA"/>
</dbReference>
<evidence type="ECO:0000259" key="2">
    <source>
        <dbReference type="Pfam" id="PF13575"/>
    </source>
</evidence>
<evidence type="ECO:0000256" key="1">
    <source>
        <dbReference type="PIRSR" id="PIRSR607822-1"/>
    </source>
</evidence>
<feature type="binding site" evidence="1">
    <location>
        <position position="949"/>
    </location>
    <ligand>
        <name>Zn(2+)</name>
        <dbReference type="ChEBI" id="CHEBI:29105"/>
    </ligand>
</feature>
<dbReference type="Pfam" id="PF05147">
    <property type="entry name" value="LANC_like"/>
    <property type="match status" value="1"/>
</dbReference>
<dbReference type="InterPro" id="IPR025410">
    <property type="entry name" value="Lant_dehyd"/>
</dbReference>
<dbReference type="RefSeq" id="WP_044306839.1">
    <property type="nucleotide sequence ID" value="NZ_NTRM01000032.1"/>
</dbReference>
<dbReference type="CDD" id="cd04792">
    <property type="entry name" value="LanM-like"/>
    <property type="match status" value="1"/>
</dbReference>
<feature type="domain" description="Lantibiotic biosynthesis protein dehydration" evidence="2">
    <location>
        <begin position="194"/>
        <end position="562"/>
    </location>
</feature>
<dbReference type="PANTHER" id="PTHR12736:SF7">
    <property type="entry name" value="LANC-LIKE PROTEIN 3"/>
    <property type="match status" value="1"/>
</dbReference>
<accession>A0ABD6SQK5</accession>
<gene>
    <name evidence="3" type="ORF">CN461_23360</name>
</gene>
<dbReference type="Gene3D" id="1.50.10.20">
    <property type="match status" value="1"/>
</dbReference>
<feature type="binding site" evidence="1">
    <location>
        <position position="948"/>
    </location>
    <ligand>
        <name>Zn(2+)</name>
        <dbReference type="ChEBI" id="CHEBI:29105"/>
    </ligand>
</feature>